<dbReference type="InterPro" id="IPR000308">
    <property type="entry name" value="14-3-3"/>
</dbReference>
<evidence type="ECO:0000313" key="4">
    <source>
        <dbReference type="Proteomes" id="UP001159428"/>
    </source>
</evidence>
<feature type="domain" description="14-3-3" evidence="2">
    <location>
        <begin position="1"/>
        <end position="126"/>
    </location>
</feature>
<gene>
    <name evidence="3" type="ORF">PMEA_00004099</name>
</gene>
<dbReference type="SUPFAM" id="SSF48445">
    <property type="entry name" value="14-3-3 protein"/>
    <property type="match status" value="1"/>
</dbReference>
<dbReference type="SMART" id="SM00101">
    <property type="entry name" value="14_3_3"/>
    <property type="match status" value="1"/>
</dbReference>
<dbReference type="InterPro" id="IPR023410">
    <property type="entry name" value="14-3-3_domain"/>
</dbReference>
<sequence length="135" mass="15543">YQLHRKGDYFRYKAEFSKDDERKNAAQKSLEAYKAASDLAEIELASTNAIRLGLALNFSVFYYEILNSPDRACRLAKTAFDEAIIKIETLEEDKYKDSTLIMQLLRDNLTLWTCDMQGDGELYFFVAPIARATFS</sequence>
<dbReference type="Gene3D" id="1.20.190.20">
    <property type="entry name" value="14-3-3 domain"/>
    <property type="match status" value="1"/>
</dbReference>
<comment type="caution">
    <text evidence="3">The sequence shown here is derived from an EMBL/GenBank/DDBJ whole genome shotgun (WGS) entry which is preliminary data.</text>
</comment>
<dbReference type="PRINTS" id="PR00305">
    <property type="entry name" value="1433ZETA"/>
</dbReference>
<proteinExistence type="inferred from homology"/>
<dbReference type="PANTHER" id="PTHR18860">
    <property type="entry name" value="14-3-3 PROTEIN"/>
    <property type="match status" value="1"/>
</dbReference>
<dbReference type="AlphaFoldDB" id="A0AAU9WCP3"/>
<dbReference type="Proteomes" id="UP001159428">
    <property type="component" value="Unassembled WGS sequence"/>
</dbReference>
<organism evidence="3 4">
    <name type="scientific">Pocillopora meandrina</name>
    <dbReference type="NCBI Taxonomy" id="46732"/>
    <lineage>
        <taxon>Eukaryota</taxon>
        <taxon>Metazoa</taxon>
        <taxon>Cnidaria</taxon>
        <taxon>Anthozoa</taxon>
        <taxon>Hexacorallia</taxon>
        <taxon>Scleractinia</taxon>
        <taxon>Astrocoeniina</taxon>
        <taxon>Pocilloporidae</taxon>
        <taxon>Pocillopora</taxon>
    </lineage>
</organism>
<evidence type="ECO:0000259" key="2">
    <source>
        <dbReference type="SMART" id="SM00101"/>
    </source>
</evidence>
<protein>
    <recommendedName>
        <fullName evidence="2">14-3-3 domain-containing protein</fullName>
    </recommendedName>
</protein>
<evidence type="ECO:0000256" key="1">
    <source>
        <dbReference type="ARBA" id="ARBA00006141"/>
    </source>
</evidence>
<dbReference type="EMBL" id="CALNXJ010000012">
    <property type="protein sequence ID" value="CAH3109889.1"/>
    <property type="molecule type" value="Genomic_DNA"/>
</dbReference>
<evidence type="ECO:0000313" key="3">
    <source>
        <dbReference type="EMBL" id="CAH3109889.1"/>
    </source>
</evidence>
<comment type="similarity">
    <text evidence="1">Belongs to the 14-3-3 family.</text>
</comment>
<dbReference type="Pfam" id="PF00244">
    <property type="entry name" value="14-3-3"/>
    <property type="match status" value="1"/>
</dbReference>
<feature type="non-terminal residue" evidence="3">
    <location>
        <position position="1"/>
    </location>
</feature>
<dbReference type="InterPro" id="IPR036815">
    <property type="entry name" value="14-3-3_dom_sf"/>
</dbReference>
<name>A0AAU9WCP3_9CNID</name>
<accession>A0AAU9WCP3</accession>
<reference evidence="3 4" key="1">
    <citation type="submission" date="2022-05" db="EMBL/GenBank/DDBJ databases">
        <authorList>
            <consortium name="Genoscope - CEA"/>
            <person name="William W."/>
        </authorList>
    </citation>
    <scope>NUCLEOTIDE SEQUENCE [LARGE SCALE GENOMIC DNA]</scope>
</reference>
<keyword evidence="4" id="KW-1185">Reference proteome</keyword>